<evidence type="ECO:0000313" key="3">
    <source>
        <dbReference type="EMBL" id="KLD62071.1"/>
    </source>
</evidence>
<dbReference type="NCBIfam" id="TIGR02607">
    <property type="entry name" value="antidote_HigA"/>
    <property type="match status" value="1"/>
</dbReference>
<dbReference type="InterPro" id="IPR010982">
    <property type="entry name" value="Lambda_DNA-bd_dom_sf"/>
</dbReference>
<feature type="domain" description="HTH cro/C1-type" evidence="2">
    <location>
        <begin position="23"/>
        <end position="69"/>
    </location>
</feature>
<dbReference type="AlphaFoldDB" id="A0A0G9GXV7"/>
<name>A0A0G9GXV7_9GAMM</name>
<dbReference type="SMART" id="SM00530">
    <property type="entry name" value="HTH_XRE"/>
    <property type="match status" value="1"/>
</dbReference>
<dbReference type="CDD" id="cd00093">
    <property type="entry name" value="HTH_XRE"/>
    <property type="match status" value="1"/>
</dbReference>
<dbReference type="PANTHER" id="PTHR36924:SF1">
    <property type="entry name" value="ANTITOXIN HIGA-1"/>
    <property type="match status" value="1"/>
</dbReference>
<evidence type="ECO:0000256" key="1">
    <source>
        <dbReference type="ARBA" id="ARBA00023125"/>
    </source>
</evidence>
<reference evidence="3 4" key="1">
    <citation type="journal article" date="2015" name="Antonie Van Leeuwenhoek">
        <title>A phylogenomic and molecular marker based taxonomic framework for the order Xanthomonadales: proposal to transfer the families Algiphilaceae and Solimonadaceae to the order Nevskiales ord. nov. and to create a new family within the order Xanthomonadales, the family Rhodanobacteraceae fam. nov., containing the genus Rhodanobacter and its closest relatives.</title>
        <authorList>
            <person name="Naushad S."/>
            <person name="Adeolu M."/>
            <person name="Wong S."/>
            <person name="Sohail M."/>
            <person name="Schellhorn H.E."/>
            <person name="Gupta R.S."/>
        </authorList>
    </citation>
    <scope>NUCLEOTIDE SEQUENCE [LARGE SCALE GENOMIC DNA]</scope>
    <source>
        <strain evidence="3 4">DSM 16301</strain>
    </source>
</reference>
<evidence type="ECO:0000259" key="2">
    <source>
        <dbReference type="PROSITE" id="PS50943"/>
    </source>
</evidence>
<dbReference type="PATRIC" id="fig|1440762.4.peg.3444"/>
<dbReference type="Proteomes" id="UP000035481">
    <property type="component" value="Unassembled WGS sequence"/>
</dbReference>
<dbReference type="PANTHER" id="PTHR36924">
    <property type="entry name" value="ANTITOXIN HIGA-1"/>
    <property type="match status" value="1"/>
</dbReference>
<dbReference type="InterPro" id="IPR013430">
    <property type="entry name" value="Toxin_antidote_HigA"/>
</dbReference>
<gene>
    <name evidence="3" type="ORF">Y882_17850</name>
</gene>
<dbReference type="GO" id="GO:0003677">
    <property type="term" value="F:DNA binding"/>
    <property type="evidence" value="ECO:0007669"/>
    <property type="project" value="UniProtKB-KW"/>
</dbReference>
<dbReference type="STRING" id="1440762.Y882_17850"/>
<proteinExistence type="predicted"/>
<accession>A0A0G9GXV7</accession>
<dbReference type="EMBL" id="JPLA01000060">
    <property type="protein sequence ID" value="KLD62071.1"/>
    <property type="molecule type" value="Genomic_DNA"/>
</dbReference>
<keyword evidence="1" id="KW-0238">DNA-binding</keyword>
<dbReference type="PROSITE" id="PS50943">
    <property type="entry name" value="HTH_CROC1"/>
    <property type="match status" value="1"/>
</dbReference>
<comment type="caution">
    <text evidence="3">The sequence shown here is derived from an EMBL/GenBank/DDBJ whole genome shotgun (WGS) entry which is preliminary data.</text>
</comment>
<evidence type="ECO:0000313" key="4">
    <source>
        <dbReference type="Proteomes" id="UP000035481"/>
    </source>
</evidence>
<protein>
    <recommendedName>
        <fullName evidence="2">HTH cro/C1-type domain-containing protein</fullName>
    </recommendedName>
</protein>
<sequence>MDASSRLRSPGDVLLHDYMRTEGLNPSQLARRIGIPASQIKEIVAGERSVTARHAIRLAIALDTSALYWLVLQARYDLAREARGITTAGRSTAGAEAPPDFR</sequence>
<dbReference type="Gene3D" id="1.10.260.40">
    <property type="entry name" value="lambda repressor-like DNA-binding domains"/>
    <property type="match status" value="1"/>
</dbReference>
<dbReference type="InterPro" id="IPR001387">
    <property type="entry name" value="Cro/C1-type_HTH"/>
</dbReference>
<dbReference type="Pfam" id="PF01381">
    <property type="entry name" value="HTH_3"/>
    <property type="match status" value="1"/>
</dbReference>
<dbReference type="SUPFAM" id="SSF47413">
    <property type="entry name" value="lambda repressor-like DNA-binding domains"/>
    <property type="match status" value="1"/>
</dbReference>
<organism evidence="3 4">
    <name type="scientific">Dyella japonica DSM 16301</name>
    <dbReference type="NCBI Taxonomy" id="1440762"/>
    <lineage>
        <taxon>Bacteria</taxon>
        <taxon>Pseudomonadati</taxon>
        <taxon>Pseudomonadota</taxon>
        <taxon>Gammaproteobacteria</taxon>
        <taxon>Lysobacterales</taxon>
        <taxon>Rhodanobacteraceae</taxon>
        <taxon>Dyella</taxon>
    </lineage>
</organism>